<evidence type="ECO:0000313" key="4">
    <source>
        <dbReference type="Proteomes" id="UP000285232"/>
    </source>
</evidence>
<protein>
    <submittedName>
        <fullName evidence="3">Molecular chaperone</fullName>
    </submittedName>
</protein>
<keyword evidence="1" id="KW-0732">Signal</keyword>
<sequence length="261" mass="28615">MSFFTRIVIFLALVVAMPTEAEASRVSPMIVELEPTGRGSIARIDLVNDGLRDIPYEVQMMRGTITPEGELQLSPADAEFIVFPAQTIVESNSQQVFRIQYVGEEALARSQVYYMSIRQIPVDFEQNVSQIQMVVNYNVLVNVVPDGTRAEPAIRSASLATRQIPGPRDPDDADADAPMVEQRGIEVDLGNVGSRFFLAGLSDWSITGRTTAGEPFEMTLEGDEASRLIGVGVVAPDANRLFFIPTDTPLDPQSIRVTVEP</sequence>
<dbReference type="OrthoDB" id="369595at2"/>
<dbReference type="Pfam" id="PF00345">
    <property type="entry name" value="PapD_N"/>
    <property type="match status" value="1"/>
</dbReference>
<dbReference type="InterPro" id="IPR016147">
    <property type="entry name" value="Pili_assmbl_chaperone_N"/>
</dbReference>
<dbReference type="InterPro" id="IPR008962">
    <property type="entry name" value="PapD-like_sf"/>
</dbReference>
<feature type="signal peptide" evidence="1">
    <location>
        <begin position="1"/>
        <end position="23"/>
    </location>
</feature>
<comment type="caution">
    <text evidence="3">The sequence shown here is derived from an EMBL/GenBank/DDBJ whole genome shotgun (WGS) entry which is preliminary data.</text>
</comment>
<name>A0A419RTV1_9SPHN</name>
<dbReference type="GO" id="GO:0030288">
    <property type="term" value="C:outer membrane-bounded periplasmic space"/>
    <property type="evidence" value="ECO:0007669"/>
    <property type="project" value="InterPro"/>
</dbReference>
<gene>
    <name evidence="3" type="ORF">D6201_07375</name>
</gene>
<dbReference type="InterPro" id="IPR013783">
    <property type="entry name" value="Ig-like_fold"/>
</dbReference>
<dbReference type="PANTHER" id="PTHR30251:SF4">
    <property type="entry name" value="SLR1668 PROTEIN"/>
    <property type="match status" value="1"/>
</dbReference>
<evidence type="ECO:0000256" key="1">
    <source>
        <dbReference type="SAM" id="SignalP"/>
    </source>
</evidence>
<dbReference type="AlphaFoldDB" id="A0A419RTV1"/>
<dbReference type="Proteomes" id="UP000285232">
    <property type="component" value="Unassembled WGS sequence"/>
</dbReference>
<dbReference type="GO" id="GO:0071555">
    <property type="term" value="P:cell wall organization"/>
    <property type="evidence" value="ECO:0007669"/>
    <property type="project" value="InterPro"/>
</dbReference>
<dbReference type="Gene3D" id="2.60.40.10">
    <property type="entry name" value="Immunoglobulins"/>
    <property type="match status" value="1"/>
</dbReference>
<accession>A0A419RTV1</accession>
<proteinExistence type="predicted"/>
<evidence type="ECO:0000259" key="2">
    <source>
        <dbReference type="Pfam" id="PF00345"/>
    </source>
</evidence>
<dbReference type="InterPro" id="IPR050643">
    <property type="entry name" value="Periplasmic_pilus_chap"/>
</dbReference>
<dbReference type="SUPFAM" id="SSF49354">
    <property type="entry name" value="PapD-like"/>
    <property type="match status" value="1"/>
</dbReference>
<reference evidence="3 4" key="1">
    <citation type="journal article" date="2017" name="Int. J. Syst. Evol. Microbiol.">
        <title>Erythrobacter aquimixticola sp. nov., isolated from the junction between the ocean and a freshwater spring.</title>
        <authorList>
            <person name="Park S."/>
            <person name="Jung Y.T."/>
            <person name="Choi S.J."/>
            <person name="Yoon J.H."/>
        </authorList>
    </citation>
    <scope>NUCLEOTIDE SEQUENCE [LARGE SCALE GENOMIC DNA]</scope>
    <source>
        <strain evidence="3 4">JSSK-14</strain>
    </source>
</reference>
<keyword evidence="4" id="KW-1185">Reference proteome</keyword>
<feature type="chain" id="PRO_5019169703" evidence="1">
    <location>
        <begin position="24"/>
        <end position="261"/>
    </location>
</feature>
<organism evidence="3 4">
    <name type="scientific">Aurantiacibacter aquimixticola</name>
    <dbReference type="NCBI Taxonomy" id="1958945"/>
    <lineage>
        <taxon>Bacteria</taxon>
        <taxon>Pseudomonadati</taxon>
        <taxon>Pseudomonadota</taxon>
        <taxon>Alphaproteobacteria</taxon>
        <taxon>Sphingomonadales</taxon>
        <taxon>Erythrobacteraceae</taxon>
        <taxon>Aurantiacibacter</taxon>
    </lineage>
</organism>
<dbReference type="EMBL" id="RAHX01000001">
    <property type="protein sequence ID" value="RJY09199.1"/>
    <property type="molecule type" value="Genomic_DNA"/>
</dbReference>
<evidence type="ECO:0000313" key="3">
    <source>
        <dbReference type="EMBL" id="RJY09199.1"/>
    </source>
</evidence>
<feature type="domain" description="Pili assembly chaperone N-terminal" evidence="2">
    <location>
        <begin position="54"/>
        <end position="147"/>
    </location>
</feature>
<dbReference type="PANTHER" id="PTHR30251">
    <property type="entry name" value="PILUS ASSEMBLY CHAPERONE"/>
    <property type="match status" value="1"/>
</dbReference>